<keyword evidence="1" id="KW-0175">Coiled coil</keyword>
<dbReference type="InterPro" id="IPR036034">
    <property type="entry name" value="PDZ_sf"/>
</dbReference>
<dbReference type="CDD" id="cd00136">
    <property type="entry name" value="PDZ_canonical"/>
    <property type="match status" value="1"/>
</dbReference>
<feature type="region of interest" description="Disordered" evidence="2">
    <location>
        <begin position="681"/>
        <end position="768"/>
    </location>
</feature>
<feature type="compositionally biased region" description="Basic and acidic residues" evidence="2">
    <location>
        <begin position="518"/>
        <end position="527"/>
    </location>
</feature>
<evidence type="ECO:0000313" key="4">
    <source>
        <dbReference type="RefSeq" id="XP_030766998.1"/>
    </source>
</evidence>
<dbReference type="SUPFAM" id="SSF50156">
    <property type="entry name" value="PDZ domain-like"/>
    <property type="match status" value="1"/>
</dbReference>
<feature type="compositionally biased region" description="Basic and acidic residues" evidence="2">
    <location>
        <begin position="547"/>
        <end position="560"/>
    </location>
</feature>
<protein>
    <submittedName>
        <fullName evidence="4">Uncharacterized protein LOC115890795</fullName>
    </submittedName>
</protein>
<feature type="coiled-coil region" evidence="1">
    <location>
        <begin position="104"/>
        <end position="199"/>
    </location>
</feature>
<evidence type="ECO:0000256" key="2">
    <source>
        <dbReference type="SAM" id="MobiDB-lite"/>
    </source>
</evidence>
<dbReference type="Proteomes" id="UP000504635">
    <property type="component" value="Unplaced"/>
</dbReference>
<feature type="compositionally biased region" description="Polar residues" evidence="2">
    <location>
        <begin position="740"/>
        <end position="751"/>
    </location>
</feature>
<feature type="compositionally biased region" description="Low complexity" evidence="2">
    <location>
        <begin position="1"/>
        <end position="16"/>
    </location>
</feature>
<name>A0A6J2YSC2_SITOR</name>
<evidence type="ECO:0000256" key="1">
    <source>
        <dbReference type="SAM" id="Coils"/>
    </source>
</evidence>
<dbReference type="GeneID" id="115890795"/>
<organism evidence="3 4">
    <name type="scientific">Sitophilus oryzae</name>
    <name type="common">Rice weevil</name>
    <name type="synonym">Curculio oryzae</name>
    <dbReference type="NCBI Taxonomy" id="7048"/>
    <lineage>
        <taxon>Eukaryota</taxon>
        <taxon>Metazoa</taxon>
        <taxon>Ecdysozoa</taxon>
        <taxon>Arthropoda</taxon>
        <taxon>Hexapoda</taxon>
        <taxon>Insecta</taxon>
        <taxon>Pterygota</taxon>
        <taxon>Neoptera</taxon>
        <taxon>Endopterygota</taxon>
        <taxon>Coleoptera</taxon>
        <taxon>Polyphaga</taxon>
        <taxon>Cucujiformia</taxon>
        <taxon>Curculionidae</taxon>
        <taxon>Dryophthorinae</taxon>
        <taxon>Sitophilus</taxon>
    </lineage>
</organism>
<gene>
    <name evidence="4" type="primary">LOC115890795</name>
</gene>
<feature type="compositionally biased region" description="Polar residues" evidence="2">
    <location>
        <begin position="411"/>
        <end position="424"/>
    </location>
</feature>
<feature type="compositionally biased region" description="Polar residues" evidence="2">
    <location>
        <begin position="480"/>
        <end position="489"/>
    </location>
</feature>
<dbReference type="Gene3D" id="2.30.42.10">
    <property type="match status" value="1"/>
</dbReference>
<keyword evidence="3" id="KW-1185">Reference proteome</keyword>
<feature type="compositionally biased region" description="Basic residues" evidence="2">
    <location>
        <begin position="502"/>
        <end position="511"/>
    </location>
</feature>
<feature type="compositionally biased region" description="Polar residues" evidence="2">
    <location>
        <begin position="686"/>
        <end position="701"/>
    </location>
</feature>
<feature type="compositionally biased region" description="Basic residues" evidence="2">
    <location>
        <begin position="729"/>
        <end position="739"/>
    </location>
</feature>
<feature type="region of interest" description="Disordered" evidence="2">
    <location>
        <begin position="402"/>
        <end position="424"/>
    </location>
</feature>
<dbReference type="RefSeq" id="XP_030766998.1">
    <property type="nucleotide sequence ID" value="XM_030911138.1"/>
</dbReference>
<dbReference type="CTD" id="246397"/>
<reference evidence="4" key="1">
    <citation type="submission" date="2025-08" db="UniProtKB">
        <authorList>
            <consortium name="RefSeq"/>
        </authorList>
    </citation>
    <scope>IDENTIFICATION</scope>
    <source>
        <tissue evidence="4">Gonads</tissue>
    </source>
</reference>
<accession>A0A6J2YSC2</accession>
<proteinExistence type="predicted"/>
<feature type="region of interest" description="Disordered" evidence="2">
    <location>
        <begin position="480"/>
        <end position="569"/>
    </location>
</feature>
<dbReference type="FunCoup" id="A0A6J2YSC2">
    <property type="interactions" value="15"/>
</dbReference>
<dbReference type="OrthoDB" id="449487at2759"/>
<feature type="region of interest" description="Disordered" evidence="2">
    <location>
        <begin position="1"/>
        <end position="61"/>
    </location>
</feature>
<sequence>MTSPAPSRSPIRSRSQASRRTRASIQSDCPPEADPDPPGESGPGLGQRSASLTTLQPAVRPPRMAQLETLEAKMASIEVSLSSTPRRKKVSPISLNSSIRSIPKEMAAKELENLRNALRDKENIIQSLKGQLTVPGLRLNAILNGNNNNNNSNCTNNRELTEVEKKQAEDRLGRLKTDIDNKRLAIKNLKMALERLDITDNIDVRIQQAELEYQLGREELNLLTLLEETRALQLCIEESNRNSAEANTLYSCVDGDQYVIIKAIRLDYDVKSPKFAFGPKEKVPGLWIEWALEETDLHKDDRLIEVNGKIVLTKTRDELARLLAAAPDPAQLVILRKITENGNPSPPVSNTASQEVAALRSELEHVKERADEAQRMKDGLKSDNIRLTHRISYLEEQVSDLLNRKSEPESRITSPNPSISKSNQNVTNISITSQHSPVSTHSSNHSNDVQVFQKGPQVTTLVSNVPNIECKDNIMMRSKSSLSNVSSTHIPAPSPQPDYHCHRNHRHKSPRKTSASRDGLDQMDKITFRKHHHHRDKDYNSETNSNADRRYNRRNHENRYSADFSRTTSEKEYVSNDVVDQSYKKATKIVHELTRGNKELSLYEKHRQKCITASEKYDADILKHYNARKSTSVLDFRSEVHIGPKYYDSRSVEDLDAPESPSKGLNRLFKKIQNTRSVKSLDFDSDCNSTSTRNGYKSTDYGSEIDKRKPPHIHSYYENSKPRPTPPKKPLRLSLHKTHSLQSVDSSNTTPGDPYGKNESRKRNHKGQTQIYIQEKGLENGDMNGFKEQIKWNNYKRAIENGIDQGTWC</sequence>
<dbReference type="KEGG" id="soy:115890795"/>
<evidence type="ECO:0000313" key="3">
    <source>
        <dbReference type="Proteomes" id="UP000504635"/>
    </source>
</evidence>
<dbReference type="InParanoid" id="A0A6J2YSC2"/>
<dbReference type="AlphaFoldDB" id="A0A6J2YSC2"/>
<feature type="coiled-coil region" evidence="1">
    <location>
        <begin position="349"/>
        <end position="383"/>
    </location>
</feature>